<evidence type="ECO:0000256" key="2">
    <source>
        <dbReference type="PIRSR" id="PIRSR613078-1"/>
    </source>
</evidence>
<feature type="binding site" evidence="3">
    <location>
        <begin position="8"/>
        <end position="15"/>
    </location>
    <ligand>
        <name>substrate</name>
    </ligand>
</feature>
<dbReference type="GO" id="GO:0045820">
    <property type="term" value="P:negative regulation of glycolytic process"/>
    <property type="evidence" value="ECO:0007669"/>
    <property type="project" value="TreeGrafter"/>
</dbReference>
<proteinExistence type="predicted"/>
<evidence type="ECO:0000256" key="3">
    <source>
        <dbReference type="PIRSR" id="PIRSR613078-2"/>
    </source>
</evidence>
<dbReference type="RefSeq" id="WP_206655262.1">
    <property type="nucleotide sequence ID" value="NZ_CP071182.1"/>
</dbReference>
<dbReference type="GO" id="GO:0005829">
    <property type="term" value="C:cytosol"/>
    <property type="evidence" value="ECO:0007669"/>
    <property type="project" value="TreeGrafter"/>
</dbReference>
<sequence length="231" mass="25570">MLELWVVRHGQTDWNLDRRIQGWTDVPLNNAGRIQAKKLGKHLEGIPFTALYTSDLLRARTTAAILQQHTGAPVTVDKRLREKYFGALEGKVRATPHPTTPAISAAKARCSRLVNDSKYRAALTHPLSARASSGDPEAESDHALQERICAFLGDVRAHFTSGRILVVTHGGLIRALLDLVGYPDRDALENTSVTRLRHKTDFWQPVAVNCADHLQLLTTQTDNEALGYAQP</sequence>
<organism evidence="5 6">
    <name type="scientific">Alicyclobacillus mengziensis</name>
    <dbReference type="NCBI Taxonomy" id="2931921"/>
    <lineage>
        <taxon>Bacteria</taxon>
        <taxon>Bacillati</taxon>
        <taxon>Bacillota</taxon>
        <taxon>Bacilli</taxon>
        <taxon>Bacillales</taxon>
        <taxon>Alicyclobacillaceae</taxon>
        <taxon>Alicyclobacillus</taxon>
    </lineage>
</organism>
<dbReference type="AlphaFoldDB" id="A0A9X7Z639"/>
<feature type="site" description="Transition state stabilizer" evidence="4">
    <location>
        <position position="169"/>
    </location>
</feature>
<dbReference type="SMART" id="SM00855">
    <property type="entry name" value="PGAM"/>
    <property type="match status" value="1"/>
</dbReference>
<feature type="active site" description="Tele-phosphohistidine intermediate" evidence="2">
    <location>
        <position position="9"/>
    </location>
</feature>
<accession>A0A9X7Z639</accession>
<dbReference type="PANTHER" id="PTHR46517:SF1">
    <property type="entry name" value="FRUCTOSE-2,6-BISPHOSPHATASE TIGAR"/>
    <property type="match status" value="1"/>
</dbReference>
<dbReference type="SUPFAM" id="SSF53254">
    <property type="entry name" value="Phosphoglycerate mutase-like"/>
    <property type="match status" value="1"/>
</dbReference>
<dbReference type="KEGG" id="afx:JZ786_15245"/>
<protein>
    <submittedName>
        <fullName evidence="5">Histidine phosphatase family protein</fullName>
    </submittedName>
</protein>
<dbReference type="Pfam" id="PF00300">
    <property type="entry name" value="His_Phos_1"/>
    <property type="match status" value="1"/>
</dbReference>
<dbReference type="Gene3D" id="3.40.50.1240">
    <property type="entry name" value="Phosphoglycerate mutase-like"/>
    <property type="match status" value="1"/>
</dbReference>
<dbReference type="GO" id="GO:0004331">
    <property type="term" value="F:fructose-2,6-bisphosphate 2-phosphatase activity"/>
    <property type="evidence" value="ECO:0007669"/>
    <property type="project" value="TreeGrafter"/>
</dbReference>
<name>A0A9X7Z639_9BACL</name>
<dbReference type="InterPro" id="IPR029033">
    <property type="entry name" value="His_PPase_superfam"/>
</dbReference>
<gene>
    <name evidence="5" type="ORF">JZ786_15245</name>
</gene>
<keyword evidence="1" id="KW-0378">Hydrolase</keyword>
<dbReference type="InterPro" id="IPR013078">
    <property type="entry name" value="His_Pase_superF_clade-1"/>
</dbReference>
<dbReference type="EMBL" id="CP071182">
    <property type="protein sequence ID" value="QSO45890.1"/>
    <property type="molecule type" value="Genomic_DNA"/>
</dbReference>
<dbReference type="PANTHER" id="PTHR46517">
    <property type="entry name" value="FRUCTOSE-2,6-BISPHOSPHATASE TIGAR"/>
    <property type="match status" value="1"/>
</dbReference>
<evidence type="ECO:0000313" key="6">
    <source>
        <dbReference type="Proteomes" id="UP000663505"/>
    </source>
</evidence>
<reference evidence="5 6" key="1">
    <citation type="submission" date="2021-02" db="EMBL/GenBank/DDBJ databases">
        <title>Alicyclobacillus curvatus sp. nov. and Alicyclobacillus mengziensis sp. nov., two acidophilic bacteria isolated from acid mine drainage.</title>
        <authorList>
            <person name="Huang Y."/>
        </authorList>
    </citation>
    <scope>NUCLEOTIDE SEQUENCE [LARGE SCALE GENOMIC DNA]</scope>
    <source>
        <strain evidence="5 6">S30H14</strain>
    </source>
</reference>
<dbReference type="CDD" id="cd07067">
    <property type="entry name" value="HP_PGM_like"/>
    <property type="match status" value="1"/>
</dbReference>
<dbReference type="PROSITE" id="PS00175">
    <property type="entry name" value="PG_MUTASE"/>
    <property type="match status" value="1"/>
</dbReference>
<dbReference type="InterPro" id="IPR001345">
    <property type="entry name" value="PG/BPGM_mutase_AS"/>
</dbReference>
<dbReference type="GO" id="GO:0043456">
    <property type="term" value="P:regulation of pentose-phosphate shunt"/>
    <property type="evidence" value="ECO:0007669"/>
    <property type="project" value="TreeGrafter"/>
</dbReference>
<dbReference type="InterPro" id="IPR051695">
    <property type="entry name" value="Phosphoglycerate_Mutase"/>
</dbReference>
<evidence type="ECO:0000313" key="5">
    <source>
        <dbReference type="EMBL" id="QSO45890.1"/>
    </source>
</evidence>
<feature type="active site" description="Proton donor/acceptor" evidence="2">
    <location>
        <position position="82"/>
    </location>
</feature>
<evidence type="ECO:0000256" key="1">
    <source>
        <dbReference type="ARBA" id="ARBA00022801"/>
    </source>
</evidence>
<dbReference type="Proteomes" id="UP000663505">
    <property type="component" value="Chromosome"/>
</dbReference>
<evidence type="ECO:0000256" key="4">
    <source>
        <dbReference type="PIRSR" id="PIRSR613078-3"/>
    </source>
</evidence>
<keyword evidence="6" id="KW-1185">Reference proteome</keyword>
<feature type="binding site" evidence="3">
    <location>
        <position position="58"/>
    </location>
    <ligand>
        <name>substrate</name>
    </ligand>
</feature>